<dbReference type="SMR" id="A0A1D6F7C9"/>
<dbReference type="SUPFAM" id="SSF141562">
    <property type="entry name" value="At5g01610-like"/>
    <property type="match status" value="2"/>
</dbReference>
<dbReference type="InterPro" id="IPR007493">
    <property type="entry name" value="DUF538"/>
</dbReference>
<dbReference type="AlphaFoldDB" id="A0A1D6F7C9"/>
<gene>
    <name evidence="8" type="ORF">ZEAMMB73_Zm00001d007595</name>
</gene>
<evidence type="ECO:0008006" key="9">
    <source>
        <dbReference type="Google" id="ProtNLM"/>
    </source>
</evidence>
<dbReference type="SUPFAM" id="SSF52058">
    <property type="entry name" value="L domain-like"/>
    <property type="match status" value="1"/>
</dbReference>
<dbReference type="SUPFAM" id="SSF47473">
    <property type="entry name" value="EF-hand"/>
    <property type="match status" value="1"/>
</dbReference>
<sequence>MVLAGLFEMMVLPALPAILAPNRRESCSPNLRWRRLHCRWRCQVCSGVCRWEGMVCSGSGQVVSLSLPFYGLTGTLSTAFGNLTFLRMLNLSSNSFRGEVLATIVRLAHLHALDLSYNAFSGTLFLGHYDFGGSKYMLDNSRAAIPEAMEQQTISIAKAAITIILILGTSFLAAANPIAGCYAALKMLMTFPNATKYLKTIISFGKVDPGHKEKKAWPFLRVLDGCVEEVGGYRVGYDIKLSGTESPRSVTGLEGVCVRVLFAWVLITGVEAADGEVTVHIGPIRKSFPAVGFKSSPWCIIGLATKAWPFLRVLDGCVEEVGGYHVGYDIKLSSTESPRSVTGLEGVRVRVLFAWVPITGVEAVDGEVTVHIGPIRKSFPAVGFKSSPRCIIRLEAWSLVMGWRLRIQANITDHNIKCMRQGKEANRCRFSSFLLDPFLAILDLHSPGLQVDAMLQELEKEIDDVDAQIGNRWQLLDKDHDGKVTPEEVAAATAYLKDTIGKEGVQELISNLSKDTGSFTYMLPQCCLCPIFLYFSERSLYALPQKEKILVEDIVKLASQIENNEEEEEARELRMFMELSLNHIFLSMRMKSTGISLSRELEPPTRLSFIFRRLLQQDKVLSQKYVLKYVAAQSPSQKSRQRLHQMLKFFYCSLMQYWNHSSRHNNSNHKCRCSRRNHKNKQHLLCAENHLLLLGKQQWHINLRRLNLFNLRPRSSVKHQRDLVQWHPQPPVAASAPKPGGSPKKGEVKPAVDPVQTPTTGADSTKPEPSAPSLPGAEGVDKMAIDEASGDAPEVAEELDPALEEEMSMEEMIRVTRAKLRRRTTTEVPAGN</sequence>
<reference evidence="8" key="1">
    <citation type="submission" date="2015-12" db="EMBL/GenBank/DDBJ databases">
        <title>Update maize B73 reference genome by single molecule sequencing technologies.</title>
        <authorList>
            <consortium name="Maize Genome Sequencing Project"/>
            <person name="Ware D."/>
        </authorList>
    </citation>
    <scope>NUCLEOTIDE SEQUENCE [LARGE SCALE GENOMIC DNA]</scope>
    <source>
        <tissue evidence="8">Seedling</tissue>
    </source>
</reference>
<evidence type="ECO:0000256" key="2">
    <source>
        <dbReference type="ARBA" id="ARBA00022837"/>
    </source>
</evidence>
<evidence type="ECO:0000256" key="4">
    <source>
        <dbReference type="SAM" id="MobiDB-lite"/>
    </source>
</evidence>
<name>A0A1D6F7C9_MAIZE</name>
<feature type="region of interest" description="Disordered" evidence="4">
    <location>
        <begin position="720"/>
        <end position="810"/>
    </location>
</feature>
<feature type="compositionally biased region" description="Acidic residues" evidence="4">
    <location>
        <begin position="794"/>
        <end position="809"/>
    </location>
</feature>
<feature type="domain" description="MCM C-terminal AAA(+) ATPase" evidence="6">
    <location>
        <begin position="137"/>
        <end position="182"/>
    </location>
</feature>
<evidence type="ECO:0000259" key="7">
    <source>
        <dbReference type="PROSITE" id="PS50222"/>
    </source>
</evidence>
<dbReference type="GO" id="GO:0005509">
    <property type="term" value="F:calcium ion binding"/>
    <property type="evidence" value="ECO:0007669"/>
    <property type="project" value="InterPro"/>
</dbReference>
<proteinExistence type="predicted"/>
<dbReference type="PROSITE" id="PS50222">
    <property type="entry name" value="EF_HAND_2"/>
    <property type="match status" value="1"/>
</dbReference>
<protein>
    <recommendedName>
        <fullName evidence="9">EF-hand domain-containing protein</fullName>
    </recommendedName>
</protein>
<organism evidence="8">
    <name type="scientific">Zea mays</name>
    <name type="common">Maize</name>
    <dbReference type="NCBI Taxonomy" id="4577"/>
    <lineage>
        <taxon>Eukaryota</taxon>
        <taxon>Viridiplantae</taxon>
        <taxon>Streptophyta</taxon>
        <taxon>Embryophyta</taxon>
        <taxon>Tracheophyta</taxon>
        <taxon>Spermatophyta</taxon>
        <taxon>Magnoliopsida</taxon>
        <taxon>Liliopsida</taxon>
        <taxon>Poales</taxon>
        <taxon>Poaceae</taxon>
        <taxon>PACMAD clade</taxon>
        <taxon>Panicoideae</taxon>
        <taxon>Andropogonodae</taxon>
        <taxon>Andropogoneae</taxon>
        <taxon>Tripsacinae</taxon>
        <taxon>Zea</taxon>
    </lineage>
</organism>
<evidence type="ECO:0000256" key="5">
    <source>
        <dbReference type="SAM" id="SignalP"/>
    </source>
</evidence>
<keyword evidence="5" id="KW-0732">Signal</keyword>
<dbReference type="InterPro" id="IPR032675">
    <property type="entry name" value="LRR_dom_sf"/>
</dbReference>
<dbReference type="InParanoid" id="A0A1D6F7C9"/>
<dbReference type="Gene3D" id="3.40.50.300">
    <property type="entry name" value="P-loop containing nucleotide triphosphate hydrolases"/>
    <property type="match status" value="1"/>
</dbReference>
<dbReference type="PROSITE" id="PS00018">
    <property type="entry name" value="EF_HAND_1"/>
    <property type="match status" value="1"/>
</dbReference>
<dbReference type="Pfam" id="PF00493">
    <property type="entry name" value="MCM"/>
    <property type="match status" value="1"/>
</dbReference>
<keyword evidence="3" id="KW-0067">ATP-binding</keyword>
<dbReference type="Pfam" id="PF04398">
    <property type="entry name" value="DUF538"/>
    <property type="match status" value="2"/>
</dbReference>
<dbReference type="PROSITE" id="PS50051">
    <property type="entry name" value="MCM_2"/>
    <property type="match status" value="1"/>
</dbReference>
<feature type="chain" id="PRO_5010803987" description="EF-hand domain-containing protein" evidence="5">
    <location>
        <begin position="17"/>
        <end position="832"/>
    </location>
</feature>
<dbReference type="ExpressionAtlas" id="A0A1D6F7C9">
    <property type="expression patterns" value="baseline and differential"/>
</dbReference>
<dbReference type="Gene3D" id="3.80.10.10">
    <property type="entry name" value="Ribonuclease Inhibitor"/>
    <property type="match status" value="1"/>
</dbReference>
<dbReference type="PANTHER" id="PTHR31676:SF18">
    <property type="entry name" value="OS04G0443200 PROTEIN"/>
    <property type="match status" value="1"/>
</dbReference>
<dbReference type="STRING" id="4577.A0A1D6F7C9"/>
<keyword evidence="1" id="KW-0547">Nucleotide-binding</keyword>
<evidence type="ECO:0000259" key="6">
    <source>
        <dbReference type="PROSITE" id="PS50051"/>
    </source>
</evidence>
<evidence type="ECO:0000313" key="8">
    <source>
        <dbReference type="EMBL" id="ONM27156.1"/>
    </source>
</evidence>
<accession>A0A1D6F7C9</accession>
<dbReference type="InterPro" id="IPR036758">
    <property type="entry name" value="At5g01610-like"/>
</dbReference>
<dbReference type="GO" id="GO:0003677">
    <property type="term" value="F:DNA binding"/>
    <property type="evidence" value="ECO:0007669"/>
    <property type="project" value="InterPro"/>
</dbReference>
<dbReference type="InterPro" id="IPR011992">
    <property type="entry name" value="EF-hand-dom_pair"/>
</dbReference>
<dbReference type="InterPro" id="IPR002048">
    <property type="entry name" value="EF_hand_dom"/>
</dbReference>
<dbReference type="PANTHER" id="PTHR31676">
    <property type="entry name" value="T31J12.3 PROTEIN-RELATED"/>
    <property type="match status" value="1"/>
</dbReference>
<dbReference type="InterPro" id="IPR018247">
    <property type="entry name" value="EF_Hand_1_Ca_BS"/>
</dbReference>
<evidence type="ECO:0000256" key="1">
    <source>
        <dbReference type="ARBA" id="ARBA00022741"/>
    </source>
</evidence>
<keyword evidence="2" id="KW-0106">Calcium</keyword>
<feature type="signal peptide" evidence="5">
    <location>
        <begin position="1"/>
        <end position="16"/>
    </location>
</feature>
<evidence type="ECO:0000256" key="3">
    <source>
        <dbReference type="ARBA" id="ARBA00022840"/>
    </source>
</evidence>
<dbReference type="InterPro" id="IPR001208">
    <property type="entry name" value="MCM_dom"/>
</dbReference>
<dbReference type="EMBL" id="CM007648">
    <property type="protein sequence ID" value="ONM27156.1"/>
    <property type="molecule type" value="Genomic_DNA"/>
</dbReference>
<feature type="domain" description="EF-hand" evidence="7">
    <location>
        <begin position="464"/>
        <end position="499"/>
    </location>
</feature>
<dbReference type="GO" id="GO:0005524">
    <property type="term" value="F:ATP binding"/>
    <property type="evidence" value="ECO:0007669"/>
    <property type="project" value="UniProtKB-KW"/>
</dbReference>
<dbReference type="Gene3D" id="2.30.240.10">
    <property type="entry name" value="At5g01610-like"/>
    <property type="match status" value="2"/>
</dbReference>
<dbReference type="InterPro" id="IPR027417">
    <property type="entry name" value="P-loop_NTPase"/>
</dbReference>